<evidence type="ECO:0000256" key="5">
    <source>
        <dbReference type="ARBA" id="ARBA00022989"/>
    </source>
</evidence>
<keyword evidence="3" id="KW-1003">Cell membrane</keyword>
<keyword evidence="11" id="KW-1185">Reference proteome</keyword>
<keyword evidence="4 7" id="KW-0812">Transmembrane</keyword>
<dbReference type="CDD" id="cd06225">
    <property type="entry name" value="HAMP"/>
    <property type="match status" value="1"/>
</dbReference>
<gene>
    <name evidence="10" type="ORF">NBH00_18860</name>
</gene>
<dbReference type="CDD" id="cd07302">
    <property type="entry name" value="CHD"/>
    <property type="match status" value="1"/>
</dbReference>
<protein>
    <submittedName>
        <fullName evidence="10">HAMP domain-containing protein</fullName>
    </submittedName>
</protein>
<dbReference type="Gene3D" id="6.10.340.10">
    <property type="match status" value="1"/>
</dbReference>
<feature type="transmembrane region" description="Helical" evidence="7">
    <location>
        <begin position="193"/>
        <end position="212"/>
    </location>
</feature>
<dbReference type="Pfam" id="PF00211">
    <property type="entry name" value="Guanylate_cyc"/>
    <property type="match status" value="1"/>
</dbReference>
<evidence type="ECO:0000256" key="7">
    <source>
        <dbReference type="SAM" id="Phobius"/>
    </source>
</evidence>
<evidence type="ECO:0000256" key="3">
    <source>
        <dbReference type="ARBA" id="ARBA00022475"/>
    </source>
</evidence>
<dbReference type="SMART" id="SM00304">
    <property type="entry name" value="HAMP"/>
    <property type="match status" value="1"/>
</dbReference>
<evidence type="ECO:0000313" key="11">
    <source>
        <dbReference type="Proteomes" id="UP001056035"/>
    </source>
</evidence>
<dbReference type="InterPro" id="IPR003660">
    <property type="entry name" value="HAMP_dom"/>
</dbReference>
<dbReference type="Proteomes" id="UP001056035">
    <property type="component" value="Chromosome"/>
</dbReference>
<proteinExistence type="inferred from homology"/>
<dbReference type="PROSITE" id="PS50125">
    <property type="entry name" value="GUANYLATE_CYCLASE_2"/>
    <property type="match status" value="1"/>
</dbReference>
<keyword evidence="6 7" id="KW-0472">Membrane</keyword>
<dbReference type="SUPFAM" id="SSF55073">
    <property type="entry name" value="Nucleotide cyclase"/>
    <property type="match status" value="1"/>
</dbReference>
<keyword evidence="5 7" id="KW-1133">Transmembrane helix</keyword>
<accession>A0ABY5DQP2</accession>
<feature type="transmembrane region" description="Helical" evidence="7">
    <location>
        <begin position="135"/>
        <end position="156"/>
    </location>
</feature>
<evidence type="ECO:0000256" key="2">
    <source>
        <dbReference type="ARBA" id="ARBA00005381"/>
    </source>
</evidence>
<feature type="transmembrane region" description="Helical" evidence="7">
    <location>
        <begin position="20"/>
        <end position="44"/>
    </location>
</feature>
<feature type="domain" description="Guanylate cyclase" evidence="8">
    <location>
        <begin position="330"/>
        <end position="455"/>
    </location>
</feature>
<dbReference type="PROSITE" id="PS50885">
    <property type="entry name" value="HAMP"/>
    <property type="match status" value="1"/>
</dbReference>
<organism evidence="10 11">
    <name type="scientific">Paraconexibacter antarcticus</name>
    <dbReference type="NCBI Taxonomy" id="2949664"/>
    <lineage>
        <taxon>Bacteria</taxon>
        <taxon>Bacillati</taxon>
        <taxon>Actinomycetota</taxon>
        <taxon>Thermoleophilia</taxon>
        <taxon>Solirubrobacterales</taxon>
        <taxon>Paraconexibacteraceae</taxon>
        <taxon>Paraconexibacter</taxon>
    </lineage>
</organism>
<feature type="transmembrane region" description="Helical" evidence="7">
    <location>
        <begin position="50"/>
        <end position="68"/>
    </location>
</feature>
<dbReference type="InterPro" id="IPR050697">
    <property type="entry name" value="Adenylyl/Guanylyl_Cyclase_3/4"/>
</dbReference>
<feature type="domain" description="HAMP" evidence="9">
    <location>
        <begin position="246"/>
        <end position="298"/>
    </location>
</feature>
<comment type="similarity">
    <text evidence="2">Belongs to the adenylyl cyclase class-3 family.</text>
</comment>
<evidence type="ECO:0000313" key="10">
    <source>
        <dbReference type="EMBL" id="UTI63397.1"/>
    </source>
</evidence>
<dbReference type="SUPFAM" id="SSF158472">
    <property type="entry name" value="HAMP domain-like"/>
    <property type="match status" value="1"/>
</dbReference>
<dbReference type="InterPro" id="IPR001054">
    <property type="entry name" value="A/G_cyclase"/>
</dbReference>
<sequence length="523" mass="55538">MLGGPMRWLYAKFGRRYVRVVLCVQMQGAHLVVAGGAGLLQLFVHASTHTFVELLLVAEAVAVLDNLVSCTVVSRLLRPADPWMDGDHSPQAAEAAWRALAGLPLQFVRVRVVPALPLTIAPVSAFAVWRLELPFFPSFFTIAAAAAIVLLYGALLRFFAMEIITRPVLEAVAADVGPEADPGRTTISLRLRLLVALPSINIISGVVVSAVSAGGHRSIDDLGFGVAVAIAVAFTISLELTLLLANSILQPLRELRKGTDAVAAGDLGVRVPVLSSDETGALATSFNSMVAGLQERERLREAFGAYVDPQLAERVLTEGTDLGGEEVEVTVLFVDIRDFTAFAERASANEVVRLLNDFYGTVVPVIARHGGHANKFVGDGLLAVFGAPAPLEDHADRAVAAGVEVVARVRERFATDLRVGMGINSGPVVAGTMGGGGRVEFTVIGDPVNTASRVEAVTRITGDDVLLTEATRCLLRRDHGPLEERPTVELKGKTERVRLYAAIAAAVPPEPDAGDRPVVSRAE</sequence>
<feature type="transmembrane region" description="Helical" evidence="7">
    <location>
        <begin position="108"/>
        <end position="129"/>
    </location>
</feature>
<dbReference type="Pfam" id="PF00672">
    <property type="entry name" value="HAMP"/>
    <property type="match status" value="1"/>
</dbReference>
<evidence type="ECO:0000256" key="6">
    <source>
        <dbReference type="ARBA" id="ARBA00023136"/>
    </source>
</evidence>
<evidence type="ECO:0000256" key="1">
    <source>
        <dbReference type="ARBA" id="ARBA00004651"/>
    </source>
</evidence>
<dbReference type="InterPro" id="IPR029787">
    <property type="entry name" value="Nucleotide_cyclase"/>
</dbReference>
<dbReference type="RefSeq" id="WP_254570122.1">
    <property type="nucleotide sequence ID" value="NZ_CP098502.1"/>
</dbReference>
<name>A0ABY5DQP2_9ACTN</name>
<feature type="transmembrane region" description="Helical" evidence="7">
    <location>
        <begin position="224"/>
        <end position="249"/>
    </location>
</feature>
<evidence type="ECO:0000259" key="8">
    <source>
        <dbReference type="PROSITE" id="PS50125"/>
    </source>
</evidence>
<comment type="subcellular location">
    <subcellularLocation>
        <location evidence="1">Cell membrane</location>
        <topology evidence="1">Multi-pass membrane protein</topology>
    </subcellularLocation>
</comment>
<dbReference type="PANTHER" id="PTHR43081:SF17">
    <property type="entry name" value="BLL5647 PROTEIN"/>
    <property type="match status" value="1"/>
</dbReference>
<dbReference type="SMART" id="SM00044">
    <property type="entry name" value="CYCc"/>
    <property type="match status" value="1"/>
</dbReference>
<dbReference type="PANTHER" id="PTHR43081">
    <property type="entry name" value="ADENYLATE CYCLASE, TERMINAL-DIFFERENTIATION SPECIFIC-RELATED"/>
    <property type="match status" value="1"/>
</dbReference>
<dbReference type="Gene3D" id="3.30.70.1230">
    <property type="entry name" value="Nucleotide cyclase"/>
    <property type="match status" value="1"/>
</dbReference>
<reference evidence="10 11" key="1">
    <citation type="submission" date="2022-06" db="EMBL/GenBank/DDBJ databases">
        <title>Paraconexibacter antarcticus.</title>
        <authorList>
            <person name="Kim C.S."/>
        </authorList>
    </citation>
    <scope>NUCLEOTIDE SEQUENCE [LARGE SCALE GENOMIC DNA]</scope>
    <source>
        <strain evidence="10 11">02-257</strain>
    </source>
</reference>
<evidence type="ECO:0000259" key="9">
    <source>
        <dbReference type="PROSITE" id="PS50885"/>
    </source>
</evidence>
<evidence type="ECO:0000256" key="4">
    <source>
        <dbReference type="ARBA" id="ARBA00022692"/>
    </source>
</evidence>
<dbReference type="EMBL" id="CP098502">
    <property type="protein sequence ID" value="UTI63397.1"/>
    <property type="molecule type" value="Genomic_DNA"/>
</dbReference>